<evidence type="ECO:0000313" key="2">
    <source>
        <dbReference type="EMBL" id="MBB6428790.1"/>
    </source>
</evidence>
<dbReference type="PANTHER" id="PTHR30272:SF1">
    <property type="entry name" value="3-HYDROXYACYL-[ACYL-CARRIER-PROTEIN] DEHYDRATASE"/>
    <property type="match status" value="1"/>
</dbReference>
<dbReference type="AlphaFoldDB" id="A0A7X0LJ03"/>
<reference evidence="2 3" key="1">
    <citation type="submission" date="2020-08" db="EMBL/GenBank/DDBJ databases">
        <title>Genomic Encyclopedia of Type Strains, Phase IV (KMG-IV): sequencing the most valuable type-strain genomes for metagenomic binning, comparative biology and taxonomic classification.</title>
        <authorList>
            <person name="Goeker M."/>
        </authorList>
    </citation>
    <scope>NUCLEOTIDE SEQUENCE [LARGE SCALE GENOMIC DNA]</scope>
    <source>
        <strain evidence="2 3">DSM 103725</strain>
    </source>
</reference>
<dbReference type="PANTHER" id="PTHR30272">
    <property type="entry name" value="3-HYDROXYACYL-[ACYL-CARRIER-PROTEIN] DEHYDRATASE"/>
    <property type="match status" value="1"/>
</dbReference>
<dbReference type="Proteomes" id="UP000541810">
    <property type="component" value="Unassembled WGS sequence"/>
</dbReference>
<dbReference type="CDD" id="cd01288">
    <property type="entry name" value="FabZ"/>
    <property type="match status" value="1"/>
</dbReference>
<protein>
    <submittedName>
        <fullName evidence="2">3-hydroxyacyl-[acyl-carrier-protein] dehydratase</fullName>
        <ecNumber evidence="2">4.2.1.59</ecNumber>
    </submittedName>
</protein>
<dbReference type="Gene3D" id="3.10.129.10">
    <property type="entry name" value="Hotdog Thioesterase"/>
    <property type="match status" value="1"/>
</dbReference>
<keyword evidence="1 2" id="KW-0456">Lyase</keyword>
<dbReference type="RefSeq" id="WP_184676242.1">
    <property type="nucleotide sequence ID" value="NZ_JACHGY010000001.1"/>
</dbReference>
<gene>
    <name evidence="2" type="ORF">HNQ40_000596</name>
</gene>
<dbReference type="SUPFAM" id="SSF54637">
    <property type="entry name" value="Thioesterase/thiol ester dehydrase-isomerase"/>
    <property type="match status" value="1"/>
</dbReference>
<dbReference type="EC" id="4.2.1.59" evidence="2"/>
<dbReference type="InterPro" id="IPR013114">
    <property type="entry name" value="FabA_FabZ"/>
</dbReference>
<accession>A0A7X0LJ03</accession>
<dbReference type="Pfam" id="PF07977">
    <property type="entry name" value="FabA"/>
    <property type="match status" value="1"/>
</dbReference>
<comment type="caution">
    <text evidence="2">The sequence shown here is derived from an EMBL/GenBank/DDBJ whole genome shotgun (WGS) entry which is preliminary data.</text>
</comment>
<sequence>MRFTLIDKVLEQDDQHLVAIKNVTAAEEYLGDHFPGFPVLPGVMMLETMTQAARLLARSLDGPPTSGNLVIAEVRNLRYAAMVRPGQTLKVEVTLRKRGDDGSLDFQGLGTVGEEIAVQGRFSLTPQLPPNN</sequence>
<evidence type="ECO:0000313" key="3">
    <source>
        <dbReference type="Proteomes" id="UP000541810"/>
    </source>
</evidence>
<dbReference type="EMBL" id="JACHGY010000001">
    <property type="protein sequence ID" value="MBB6428790.1"/>
    <property type="molecule type" value="Genomic_DNA"/>
</dbReference>
<dbReference type="GO" id="GO:0019171">
    <property type="term" value="F:(3R)-hydroxyacyl-[acyl-carrier-protein] dehydratase activity"/>
    <property type="evidence" value="ECO:0007669"/>
    <property type="project" value="UniProtKB-EC"/>
</dbReference>
<proteinExistence type="predicted"/>
<evidence type="ECO:0000256" key="1">
    <source>
        <dbReference type="ARBA" id="ARBA00023239"/>
    </source>
</evidence>
<name>A0A7X0LJ03_9BACT</name>
<dbReference type="InterPro" id="IPR029069">
    <property type="entry name" value="HotDog_dom_sf"/>
</dbReference>
<keyword evidence="3" id="KW-1185">Reference proteome</keyword>
<organism evidence="2 3">
    <name type="scientific">Algisphaera agarilytica</name>
    <dbReference type="NCBI Taxonomy" id="1385975"/>
    <lineage>
        <taxon>Bacteria</taxon>
        <taxon>Pseudomonadati</taxon>
        <taxon>Planctomycetota</taxon>
        <taxon>Phycisphaerae</taxon>
        <taxon>Phycisphaerales</taxon>
        <taxon>Phycisphaeraceae</taxon>
        <taxon>Algisphaera</taxon>
    </lineage>
</organism>